<evidence type="ECO:0000256" key="7">
    <source>
        <dbReference type="ARBA" id="ARBA00037107"/>
    </source>
</evidence>
<sequence>MAEEEYLLHASVFKNDFPRVVELLKTHDVAQRDKHGNTPLHLAVILGHKECIKLLLDHGSPIRIKNCLGWTPLAEAVSYGNRKTIKTLLHTLKQQSRNSLEEKWALHIQALRNLGDFYLELHWDFHSWVPLVSRILPSDICQIRKKGAYIRLDTTLVDFNGMNWERGDITFLFNGNQHLSKPLLVMDNKAKSFQWIRNEETDTDLEDEVDLLMSNDIVVTQMSTKNITFHRMKSGWLFKEDKTELVGSFAADYYSICGLILESRKRREHLTLEDLQRNKALHENFCKGAIMDDIGQTGKQPERRCSLAPPPKPCVKWGEYIHSFPGKFPCLGRTPISKENSKTYKATVAMSEDFPMAVEALLDVLEVIAPFKQFQKLREFMMTKLPDGFPVKLELPVFPTVTATVTFTKFEWVDDLDDSLFAVPNDYHEDPQRFPDL</sequence>
<dbReference type="GO" id="GO:0005789">
    <property type="term" value="C:endoplasmic reticulum membrane"/>
    <property type="evidence" value="ECO:0007669"/>
    <property type="project" value="UniProtKB-SubCell"/>
</dbReference>
<keyword evidence="3" id="KW-0256">Endoplasmic reticulum</keyword>
<keyword evidence="8" id="KW-1185">Reference proteome</keyword>
<keyword evidence="4" id="KW-0040">ANK repeat</keyword>
<dbReference type="PANTHER" id="PTHR12447">
    <property type="entry name" value="ANKYRIN REPEAT DOMAIN-CONTAINING PROTEIN 13"/>
    <property type="match status" value="1"/>
</dbReference>
<name>A0A6P7SSH0_9MOLL</name>
<dbReference type="Gene3D" id="1.25.40.20">
    <property type="entry name" value="Ankyrin repeat-containing domain"/>
    <property type="match status" value="1"/>
</dbReference>
<dbReference type="RefSeq" id="XP_029640896.1">
    <property type="nucleotide sequence ID" value="XM_029785036.2"/>
</dbReference>
<accession>A0A6P7SSH0</accession>
<dbReference type="InterPro" id="IPR002110">
    <property type="entry name" value="Ankyrin_rpt"/>
</dbReference>
<evidence type="ECO:0000256" key="2">
    <source>
        <dbReference type="ARBA" id="ARBA00022737"/>
    </source>
</evidence>
<dbReference type="SMART" id="SM00248">
    <property type="entry name" value="ANK"/>
    <property type="match status" value="2"/>
</dbReference>
<dbReference type="Proteomes" id="UP000515154">
    <property type="component" value="Linkage group LG9"/>
</dbReference>
<dbReference type="KEGG" id="osn:115215743"/>
<dbReference type="PROSITE" id="PS50088">
    <property type="entry name" value="ANK_REPEAT"/>
    <property type="match status" value="1"/>
</dbReference>
<dbReference type="Pfam" id="PF11904">
    <property type="entry name" value="ANKRD13_C"/>
    <property type="match status" value="1"/>
</dbReference>
<dbReference type="GO" id="GO:0006621">
    <property type="term" value="P:protein retention in ER lumen"/>
    <property type="evidence" value="ECO:0007669"/>
    <property type="project" value="TreeGrafter"/>
</dbReference>
<evidence type="ECO:0000313" key="9">
    <source>
        <dbReference type="RefSeq" id="XP_029640896.1"/>
    </source>
</evidence>
<evidence type="ECO:0000256" key="5">
    <source>
        <dbReference type="ARBA" id="ARBA00023136"/>
    </source>
</evidence>
<dbReference type="AlphaFoldDB" id="A0A6P7SSH0"/>
<reference evidence="9" key="1">
    <citation type="submission" date="2025-08" db="UniProtKB">
        <authorList>
            <consortium name="RefSeq"/>
        </authorList>
    </citation>
    <scope>IDENTIFICATION</scope>
</reference>
<comment type="function">
    <text evidence="7">Acts as a molecular chaperone for G protein-coupled receptors, regulating their biogenesis and exit from the ER.</text>
</comment>
<dbReference type="SUPFAM" id="SSF48403">
    <property type="entry name" value="Ankyrin repeat"/>
    <property type="match status" value="1"/>
</dbReference>
<dbReference type="PANTHER" id="PTHR12447:SF25">
    <property type="entry name" value="ANKYRIN REPEAT DOMAIN-CONTAINING PROTEIN 13C"/>
    <property type="match status" value="1"/>
</dbReference>
<keyword evidence="2" id="KW-0677">Repeat</keyword>
<keyword evidence="5" id="KW-0472">Membrane</keyword>
<proteinExistence type="predicted"/>
<keyword evidence="6" id="KW-0143">Chaperone</keyword>
<dbReference type="GO" id="GO:0005102">
    <property type="term" value="F:signaling receptor binding"/>
    <property type="evidence" value="ECO:0007669"/>
    <property type="project" value="TreeGrafter"/>
</dbReference>
<comment type="subcellular location">
    <subcellularLocation>
        <location evidence="1">Endoplasmic reticulum membrane</location>
    </subcellularLocation>
</comment>
<protein>
    <submittedName>
        <fullName evidence="9">Ankyrin repeat domain-containing protein 13C-A</fullName>
    </submittedName>
</protein>
<evidence type="ECO:0000256" key="4">
    <source>
        <dbReference type="ARBA" id="ARBA00023043"/>
    </source>
</evidence>
<dbReference type="InterPro" id="IPR055285">
    <property type="entry name" value="ANKRD13_C"/>
</dbReference>
<gene>
    <name evidence="9" type="primary">LOC115215743</name>
</gene>
<dbReference type="InterPro" id="IPR036770">
    <property type="entry name" value="Ankyrin_rpt-contain_sf"/>
</dbReference>
<dbReference type="Pfam" id="PF12796">
    <property type="entry name" value="Ank_2"/>
    <property type="match status" value="1"/>
</dbReference>
<evidence type="ECO:0000313" key="8">
    <source>
        <dbReference type="Proteomes" id="UP000515154"/>
    </source>
</evidence>
<organism evidence="8 9">
    <name type="scientific">Octopus sinensis</name>
    <name type="common">East Asian common octopus</name>
    <dbReference type="NCBI Taxonomy" id="2607531"/>
    <lineage>
        <taxon>Eukaryota</taxon>
        <taxon>Metazoa</taxon>
        <taxon>Spiralia</taxon>
        <taxon>Lophotrochozoa</taxon>
        <taxon>Mollusca</taxon>
        <taxon>Cephalopoda</taxon>
        <taxon>Coleoidea</taxon>
        <taxon>Octopodiformes</taxon>
        <taxon>Octopoda</taxon>
        <taxon>Incirrata</taxon>
        <taxon>Octopodidae</taxon>
        <taxon>Octopus</taxon>
    </lineage>
</organism>
<dbReference type="InterPro" id="IPR021832">
    <property type="entry name" value="ANKRD13"/>
</dbReference>
<evidence type="ECO:0000256" key="1">
    <source>
        <dbReference type="ARBA" id="ARBA00004586"/>
    </source>
</evidence>
<dbReference type="PROSITE" id="PS50297">
    <property type="entry name" value="ANK_REP_REGION"/>
    <property type="match status" value="1"/>
</dbReference>
<evidence type="ECO:0000256" key="6">
    <source>
        <dbReference type="ARBA" id="ARBA00023186"/>
    </source>
</evidence>
<evidence type="ECO:0000256" key="3">
    <source>
        <dbReference type="ARBA" id="ARBA00022824"/>
    </source>
</evidence>